<evidence type="ECO:0000313" key="3">
    <source>
        <dbReference type="Proteomes" id="UP001549921"/>
    </source>
</evidence>
<name>A0ABD0TBW3_LOXSC</name>
<sequence>MATCPFSKIIEDIFKVQNISKSGLFVKDSERAKLFLNSIANITGDNNSVNLTNQEDLVDKIIASINTIKNNITSSKNGETDEAIILNVSNDTPKNITSDSLTQATNGNIKTVVQIKSGIEEKIDAIKANGTNKIKFTKNPNIKPNPTTEKNYVEILTIEPNNTTTVNNTSQHSIIDVLKQLMPMFNSTLTKELHNITIIERNHLKNHSFTATKNVSTIIVTYCDKENLTKANISTNNDSIKDTDFKVDPNEYDYYTDEKSDDHDDGYYDDDKPDANLTRGEKKDILEAAEYGMQKMHELYSVLEPKLYSMGLWLDDTNPARYVAAFNAPSEEAARFSRYGYATLQAATRFKQLSR</sequence>
<comment type="caution">
    <text evidence="2">The sequence shown here is derived from an EMBL/GenBank/DDBJ whole genome shotgun (WGS) entry which is preliminary data.</text>
</comment>
<organism evidence="2 3">
    <name type="scientific">Loxostege sticticalis</name>
    <name type="common">Beet webworm moth</name>
    <dbReference type="NCBI Taxonomy" id="481309"/>
    <lineage>
        <taxon>Eukaryota</taxon>
        <taxon>Metazoa</taxon>
        <taxon>Ecdysozoa</taxon>
        <taxon>Arthropoda</taxon>
        <taxon>Hexapoda</taxon>
        <taxon>Insecta</taxon>
        <taxon>Pterygota</taxon>
        <taxon>Neoptera</taxon>
        <taxon>Endopterygota</taxon>
        <taxon>Lepidoptera</taxon>
        <taxon>Glossata</taxon>
        <taxon>Ditrysia</taxon>
        <taxon>Pyraloidea</taxon>
        <taxon>Crambidae</taxon>
        <taxon>Pyraustinae</taxon>
        <taxon>Loxostege</taxon>
    </lineage>
</organism>
<dbReference type="Proteomes" id="UP001549921">
    <property type="component" value="Unassembled WGS sequence"/>
</dbReference>
<reference evidence="2 3" key="1">
    <citation type="submission" date="2024-06" db="EMBL/GenBank/DDBJ databases">
        <title>A chromosome-level genome assembly of beet webworm, Loxostege sticticalis.</title>
        <authorList>
            <person name="Zhang Y."/>
        </authorList>
    </citation>
    <scope>NUCLEOTIDE SEQUENCE [LARGE SCALE GENOMIC DNA]</scope>
    <source>
        <strain evidence="2">AQ028</strain>
        <tissue evidence="2">Male pupae</tissue>
    </source>
</reference>
<accession>A0ABD0TBW3</accession>
<feature type="region of interest" description="Disordered" evidence="1">
    <location>
        <begin position="251"/>
        <end position="274"/>
    </location>
</feature>
<proteinExistence type="predicted"/>
<evidence type="ECO:0000256" key="1">
    <source>
        <dbReference type="SAM" id="MobiDB-lite"/>
    </source>
</evidence>
<protein>
    <submittedName>
        <fullName evidence="2">Uncharacterized protein</fullName>
    </submittedName>
</protein>
<gene>
    <name evidence="2" type="ORF">ABMA28_014688</name>
</gene>
<evidence type="ECO:0000313" key="2">
    <source>
        <dbReference type="EMBL" id="KAL0840887.1"/>
    </source>
</evidence>
<dbReference type="EMBL" id="JBEDNZ010000006">
    <property type="protein sequence ID" value="KAL0840887.1"/>
    <property type="molecule type" value="Genomic_DNA"/>
</dbReference>
<dbReference type="AlphaFoldDB" id="A0ABD0TBW3"/>
<feature type="compositionally biased region" description="Basic and acidic residues" evidence="1">
    <location>
        <begin position="256"/>
        <end position="274"/>
    </location>
</feature>